<evidence type="ECO:0000313" key="2">
    <source>
        <dbReference type="Proteomes" id="UP001396334"/>
    </source>
</evidence>
<evidence type="ECO:0000313" key="1">
    <source>
        <dbReference type="EMBL" id="KAK9029295.1"/>
    </source>
</evidence>
<reference evidence="1 2" key="1">
    <citation type="journal article" date="2024" name="G3 (Bethesda)">
        <title>Genome assembly of Hibiscus sabdariffa L. provides insights into metabolisms of medicinal natural products.</title>
        <authorList>
            <person name="Kim T."/>
        </authorList>
    </citation>
    <scope>NUCLEOTIDE SEQUENCE [LARGE SCALE GENOMIC DNA]</scope>
    <source>
        <strain evidence="1">TK-2024</strain>
        <tissue evidence="1">Old leaves</tissue>
    </source>
</reference>
<sequence>MESQSCAYENTLHGLEVYLGIKRKLHECHDDDMKSVLQFLNFPNLNCSLNSKRSKLIAQRSVNSLSKCFACMTMIDGALQATREKYKQHKIKCAATMPSCPEIPLLENLAGNHILTAPAHPILACPFTVQRVADVEARIYSREATATAPQHVQEGSPTLSERVRLQHLAFPQESRLR</sequence>
<protein>
    <submittedName>
        <fullName evidence="1">Uncharacterized protein</fullName>
    </submittedName>
</protein>
<dbReference type="Proteomes" id="UP001396334">
    <property type="component" value="Unassembled WGS sequence"/>
</dbReference>
<keyword evidence="2" id="KW-1185">Reference proteome</keyword>
<dbReference type="EMBL" id="JBBPBN010000011">
    <property type="protein sequence ID" value="KAK9029295.1"/>
    <property type="molecule type" value="Genomic_DNA"/>
</dbReference>
<comment type="caution">
    <text evidence="1">The sequence shown here is derived from an EMBL/GenBank/DDBJ whole genome shotgun (WGS) entry which is preliminary data.</text>
</comment>
<name>A0ABR2SVM0_9ROSI</name>
<accession>A0ABR2SVM0</accession>
<proteinExistence type="predicted"/>
<organism evidence="1 2">
    <name type="scientific">Hibiscus sabdariffa</name>
    <name type="common">roselle</name>
    <dbReference type="NCBI Taxonomy" id="183260"/>
    <lineage>
        <taxon>Eukaryota</taxon>
        <taxon>Viridiplantae</taxon>
        <taxon>Streptophyta</taxon>
        <taxon>Embryophyta</taxon>
        <taxon>Tracheophyta</taxon>
        <taxon>Spermatophyta</taxon>
        <taxon>Magnoliopsida</taxon>
        <taxon>eudicotyledons</taxon>
        <taxon>Gunneridae</taxon>
        <taxon>Pentapetalae</taxon>
        <taxon>rosids</taxon>
        <taxon>malvids</taxon>
        <taxon>Malvales</taxon>
        <taxon>Malvaceae</taxon>
        <taxon>Malvoideae</taxon>
        <taxon>Hibiscus</taxon>
    </lineage>
</organism>
<gene>
    <name evidence="1" type="ORF">V6N11_026414</name>
</gene>